<keyword evidence="5" id="KW-0521">NADP</keyword>
<evidence type="ECO:0000256" key="5">
    <source>
        <dbReference type="ARBA" id="ARBA00022857"/>
    </source>
</evidence>
<sequence>MAETLTAQPAPLGFDPQELMVKYTQERAKRLRQDGMDQYQELKGAFNRLDQDTFASTSSRREPLNKDVTVLIIGGGYGGLLAAANLAKKGISDVMIVEKGAGFGGTWYWNQYPGARCDVESYVYLPLLEELGYTPKEKYVAGPDILQHVELIAKKYQLKGKALFQTIVRSTTWNDAENHWNIKTDHGDDLRARYVVAATGILHKPKLPGVPGIETFKGESFHTTHWNYDVTGRSLEKLANMRVANIGTGATSIQTIPILGEKAKQLYVFQRTPASVNVRNNRPTPPDFESSCTPGWQQDRMKNFNAIITGLPFEKDLVDDGWTDNKAMSFLSAEEKRDPATVGQVMMVSDMAKMERIRARVDELVEDKETAEKLKPWYSSMCKRPCFHDEYLQMFNRPNVTLVDTDGKGVERITENGIIANGVEYPVDLIVYASGFYISGGQISQTSGVEIVGRSGVPLAQQWDEVGAKTLFGVHIPDFPNFFTVNTTQAGVAANFMWTLATAGRQIGYVVSECEKRGIRVAEADEAAAARWTEAIVASSKPMFQFFTTCTPSYYNGEQKMTKHMEKLGTYGAGANAWGQLLEDWRAKDDLEGLKIIKKTDTETDAEA</sequence>
<comment type="similarity">
    <text evidence="2">Belongs to the FAD-binding monooxygenase family.</text>
</comment>
<accession>A0A6G1FSE3</accession>
<dbReference type="PANTHER" id="PTHR43098">
    <property type="entry name" value="L-ORNITHINE N(5)-MONOOXYGENASE-RELATED"/>
    <property type="match status" value="1"/>
</dbReference>
<evidence type="ECO:0000313" key="10">
    <source>
        <dbReference type="RefSeq" id="XP_033530271.1"/>
    </source>
</evidence>
<evidence type="ECO:0000313" key="9">
    <source>
        <dbReference type="Proteomes" id="UP000504638"/>
    </source>
</evidence>
<dbReference type="OrthoDB" id="66881at2759"/>
<keyword evidence="3" id="KW-0285">Flavoprotein</keyword>
<organism evidence="8">
    <name type="scientific">Eremomyces bilateralis CBS 781.70</name>
    <dbReference type="NCBI Taxonomy" id="1392243"/>
    <lineage>
        <taxon>Eukaryota</taxon>
        <taxon>Fungi</taxon>
        <taxon>Dikarya</taxon>
        <taxon>Ascomycota</taxon>
        <taxon>Pezizomycotina</taxon>
        <taxon>Dothideomycetes</taxon>
        <taxon>Dothideomycetes incertae sedis</taxon>
        <taxon>Eremomycetales</taxon>
        <taxon>Eremomycetaceae</taxon>
        <taxon>Eremomyces</taxon>
    </lineage>
</organism>
<protein>
    <submittedName>
        <fullName evidence="8 10">FAD/NAD(P)-binding domain-containing protein</fullName>
    </submittedName>
</protein>
<evidence type="ECO:0000313" key="8">
    <source>
        <dbReference type="EMBL" id="KAF1808640.1"/>
    </source>
</evidence>
<evidence type="ECO:0000256" key="2">
    <source>
        <dbReference type="ARBA" id="ARBA00010139"/>
    </source>
</evidence>
<evidence type="ECO:0000256" key="6">
    <source>
        <dbReference type="ARBA" id="ARBA00023002"/>
    </source>
</evidence>
<dbReference type="RefSeq" id="XP_033530271.1">
    <property type="nucleotide sequence ID" value="XM_033676802.1"/>
</dbReference>
<dbReference type="PRINTS" id="PR00411">
    <property type="entry name" value="PNDRDTASEI"/>
</dbReference>
<dbReference type="Proteomes" id="UP000504638">
    <property type="component" value="Unplaced"/>
</dbReference>
<dbReference type="InterPro" id="IPR050775">
    <property type="entry name" value="FAD-binding_Monooxygenases"/>
</dbReference>
<dbReference type="GO" id="GO:0004497">
    <property type="term" value="F:monooxygenase activity"/>
    <property type="evidence" value="ECO:0007669"/>
    <property type="project" value="UniProtKB-KW"/>
</dbReference>
<proteinExistence type="inferred from homology"/>
<dbReference type="InterPro" id="IPR036188">
    <property type="entry name" value="FAD/NAD-bd_sf"/>
</dbReference>
<evidence type="ECO:0000256" key="7">
    <source>
        <dbReference type="ARBA" id="ARBA00023033"/>
    </source>
</evidence>
<keyword evidence="6" id="KW-0560">Oxidoreductase</keyword>
<reference evidence="8 10" key="1">
    <citation type="submission" date="2020-01" db="EMBL/GenBank/DDBJ databases">
        <authorList>
            <consortium name="DOE Joint Genome Institute"/>
            <person name="Haridas S."/>
            <person name="Albert R."/>
            <person name="Binder M."/>
            <person name="Bloem J."/>
            <person name="Labutti K."/>
            <person name="Salamov A."/>
            <person name="Andreopoulos B."/>
            <person name="Baker S.E."/>
            <person name="Barry K."/>
            <person name="Bills G."/>
            <person name="Bluhm B.H."/>
            <person name="Cannon C."/>
            <person name="Castanera R."/>
            <person name="Culley D.E."/>
            <person name="Daum C."/>
            <person name="Ezra D."/>
            <person name="Gonzalez J.B."/>
            <person name="Henrissat B."/>
            <person name="Kuo A."/>
            <person name="Liang C."/>
            <person name="Lipzen A."/>
            <person name="Lutzoni F."/>
            <person name="Magnuson J."/>
            <person name="Mondo S."/>
            <person name="Nolan M."/>
            <person name="Ohm R."/>
            <person name="Pangilinan J."/>
            <person name="Park H.-J."/>
            <person name="Ramirez L."/>
            <person name="Alfaro M."/>
            <person name="Sun H."/>
            <person name="Tritt A."/>
            <person name="Yoshinaga Y."/>
            <person name="Zwiers L.-H."/>
            <person name="Turgeon B.G."/>
            <person name="Goodwin S.B."/>
            <person name="Spatafora J.W."/>
            <person name="Crous P.W."/>
            <person name="Grigoriev I.V."/>
        </authorList>
    </citation>
    <scope>NUCLEOTIDE SEQUENCE</scope>
    <source>
        <strain evidence="8 10">CBS 781.70</strain>
    </source>
</reference>
<comment type="cofactor">
    <cofactor evidence="1">
        <name>FAD</name>
        <dbReference type="ChEBI" id="CHEBI:57692"/>
    </cofactor>
</comment>
<keyword evidence="9" id="KW-1185">Reference proteome</keyword>
<reference evidence="10" key="3">
    <citation type="submission" date="2025-04" db="UniProtKB">
        <authorList>
            <consortium name="RefSeq"/>
        </authorList>
    </citation>
    <scope>IDENTIFICATION</scope>
    <source>
        <strain evidence="10">CBS 781.70</strain>
    </source>
</reference>
<dbReference type="EMBL" id="ML975181">
    <property type="protein sequence ID" value="KAF1808640.1"/>
    <property type="molecule type" value="Genomic_DNA"/>
</dbReference>
<dbReference type="Pfam" id="PF13738">
    <property type="entry name" value="Pyr_redox_3"/>
    <property type="match status" value="1"/>
</dbReference>
<evidence type="ECO:0000256" key="1">
    <source>
        <dbReference type="ARBA" id="ARBA00001974"/>
    </source>
</evidence>
<dbReference type="PANTHER" id="PTHR43098:SF4">
    <property type="entry name" value="BLR3857 PROTEIN"/>
    <property type="match status" value="1"/>
</dbReference>
<dbReference type="SUPFAM" id="SSF51905">
    <property type="entry name" value="FAD/NAD(P)-binding domain"/>
    <property type="match status" value="1"/>
</dbReference>
<keyword evidence="7" id="KW-0503">Monooxygenase</keyword>
<name>A0A6G1FSE3_9PEZI</name>
<dbReference type="GeneID" id="54417372"/>
<evidence type="ECO:0000256" key="4">
    <source>
        <dbReference type="ARBA" id="ARBA00022827"/>
    </source>
</evidence>
<keyword evidence="4" id="KW-0274">FAD</keyword>
<reference evidence="10" key="2">
    <citation type="submission" date="2020-04" db="EMBL/GenBank/DDBJ databases">
        <authorList>
            <consortium name="NCBI Genome Project"/>
        </authorList>
    </citation>
    <scope>NUCLEOTIDE SEQUENCE</scope>
    <source>
        <strain evidence="10">CBS 781.70</strain>
    </source>
</reference>
<gene>
    <name evidence="8 10" type="ORF">P152DRAFT_405107</name>
</gene>
<dbReference type="Gene3D" id="3.50.50.60">
    <property type="entry name" value="FAD/NAD(P)-binding domain"/>
    <property type="match status" value="2"/>
</dbReference>
<dbReference type="AlphaFoldDB" id="A0A6G1FSE3"/>
<evidence type="ECO:0000256" key="3">
    <source>
        <dbReference type="ARBA" id="ARBA00022630"/>
    </source>
</evidence>